<dbReference type="PANTHER" id="PTHR33148:SF69">
    <property type="entry name" value="DUF4228 DOMAIN PROTEIN"/>
    <property type="match status" value="1"/>
</dbReference>
<dbReference type="Pfam" id="PF14009">
    <property type="entry name" value="PADRE"/>
    <property type="match status" value="1"/>
</dbReference>
<dbReference type="InterPro" id="IPR025322">
    <property type="entry name" value="PADRE_dom"/>
</dbReference>
<dbReference type="STRING" id="3885.V7BG65"/>
<keyword evidence="2" id="KW-1185">Reference proteome</keyword>
<dbReference type="EMBL" id="CM002294">
    <property type="protein sequence ID" value="ESW15471.1"/>
    <property type="molecule type" value="Genomic_DNA"/>
</dbReference>
<gene>
    <name evidence="1" type="ORF">PHAVU_007G075200g</name>
</gene>
<dbReference type="Gramene" id="ESW15471">
    <property type="protein sequence ID" value="ESW15471"/>
    <property type="gene ID" value="PHAVU_007G075200g"/>
</dbReference>
<evidence type="ECO:0000313" key="1">
    <source>
        <dbReference type="EMBL" id="ESW15471.1"/>
    </source>
</evidence>
<evidence type="ECO:0000313" key="2">
    <source>
        <dbReference type="Proteomes" id="UP000000226"/>
    </source>
</evidence>
<dbReference type="OMA" id="HVIFRSH"/>
<organism evidence="1 2">
    <name type="scientific">Phaseolus vulgaris</name>
    <name type="common">Kidney bean</name>
    <name type="synonym">French bean</name>
    <dbReference type="NCBI Taxonomy" id="3885"/>
    <lineage>
        <taxon>Eukaryota</taxon>
        <taxon>Viridiplantae</taxon>
        <taxon>Streptophyta</taxon>
        <taxon>Embryophyta</taxon>
        <taxon>Tracheophyta</taxon>
        <taxon>Spermatophyta</taxon>
        <taxon>Magnoliopsida</taxon>
        <taxon>eudicotyledons</taxon>
        <taxon>Gunneridae</taxon>
        <taxon>Pentapetalae</taxon>
        <taxon>rosids</taxon>
        <taxon>fabids</taxon>
        <taxon>Fabales</taxon>
        <taxon>Fabaceae</taxon>
        <taxon>Papilionoideae</taxon>
        <taxon>50 kb inversion clade</taxon>
        <taxon>NPAAA clade</taxon>
        <taxon>indigoferoid/millettioid clade</taxon>
        <taxon>Phaseoleae</taxon>
        <taxon>Phaseolus</taxon>
    </lineage>
</organism>
<dbReference type="PANTHER" id="PTHR33148">
    <property type="entry name" value="PLASTID MOVEMENT IMPAIRED PROTEIN-RELATED"/>
    <property type="match status" value="1"/>
</dbReference>
<dbReference type="Proteomes" id="UP000000226">
    <property type="component" value="Chromosome 7"/>
</dbReference>
<name>V7BG65_PHAVU</name>
<feature type="non-terminal residue" evidence="1">
    <location>
        <position position="1"/>
    </location>
</feature>
<dbReference type="AlphaFoldDB" id="V7BG65"/>
<dbReference type="eggNOG" id="ENOG502RNGK">
    <property type="taxonomic scope" value="Eukaryota"/>
</dbReference>
<dbReference type="OrthoDB" id="1406886at2759"/>
<sequence>SRVTWAAQDKWQIKKIKDKSTQNKVNMASIRGGALHSTEFPPYITKEHHQYLLLYYHIGFKSNMGNCFFGAMSDPGAAIKVITSNGGIMEFTAPVTVSFITNEFPGHAIFRSHDLFWKPLSQFEELEAGQSYYLLPLTNNTNSSNNSNIDTPSGVGDNVNVVRQGHVRSNSLPTTSYPALYRMSLDYQHHHQGMGLLKRSSNEPFSSRSSSNNSSCNIGGLGGSSRFWKVKLVITPEQLLDILAQEARTKELIESVRMVAKCGVGGGISSSAAGMISDQWSLSSTSWSISSKIDALVGI</sequence>
<reference evidence="2" key="1">
    <citation type="journal article" date="2014" name="Nat. Genet.">
        <title>A reference genome for common bean and genome-wide analysis of dual domestications.</title>
        <authorList>
            <person name="Schmutz J."/>
            <person name="McClean P.E."/>
            <person name="Mamidi S."/>
            <person name="Wu G.A."/>
            <person name="Cannon S.B."/>
            <person name="Grimwood J."/>
            <person name="Jenkins J."/>
            <person name="Shu S."/>
            <person name="Song Q."/>
            <person name="Chavarro C."/>
            <person name="Torres-Torres M."/>
            <person name="Geffroy V."/>
            <person name="Moghaddam S.M."/>
            <person name="Gao D."/>
            <person name="Abernathy B."/>
            <person name="Barry K."/>
            <person name="Blair M."/>
            <person name="Brick M.A."/>
            <person name="Chovatia M."/>
            <person name="Gepts P."/>
            <person name="Goodstein D.M."/>
            <person name="Gonzales M."/>
            <person name="Hellsten U."/>
            <person name="Hyten D.L."/>
            <person name="Jia G."/>
            <person name="Kelly J.D."/>
            <person name="Kudrna D."/>
            <person name="Lee R."/>
            <person name="Richard M.M."/>
            <person name="Miklas P.N."/>
            <person name="Osorno J.M."/>
            <person name="Rodrigues J."/>
            <person name="Thareau V."/>
            <person name="Urrea C.A."/>
            <person name="Wang M."/>
            <person name="Yu Y."/>
            <person name="Zhang M."/>
            <person name="Wing R.A."/>
            <person name="Cregan P.B."/>
            <person name="Rokhsar D.S."/>
            <person name="Jackson S.A."/>
        </authorList>
    </citation>
    <scope>NUCLEOTIDE SEQUENCE [LARGE SCALE GENOMIC DNA]</scope>
    <source>
        <strain evidence="2">cv. G19833</strain>
    </source>
</reference>
<accession>V7BG65</accession>
<protein>
    <submittedName>
        <fullName evidence="1">Uncharacterized protein</fullName>
    </submittedName>
</protein>
<proteinExistence type="predicted"/>